<keyword evidence="1" id="KW-1133">Transmembrane helix</keyword>
<feature type="domain" description="Zinc-ribbon" evidence="2">
    <location>
        <begin position="5"/>
        <end position="27"/>
    </location>
</feature>
<sequence length="180" mass="19924">MANNFCSNCGEPLKEYAIVCSSCGTPVKGRENQDGTDQSYQSQQSQYTNESANAEHVCGEEIPRYVPVKEKSTFFAAILSFFMAGLGQVYNGKFGRGLCFMVGAFVGSFLIVPGIAVWIWSIYDAYTEADKINKGELPFKEATVWEIIGFLLLPFIVFVIFVLFVLLIFIGIAVPFSMMA</sequence>
<evidence type="ECO:0000256" key="1">
    <source>
        <dbReference type="SAM" id="Phobius"/>
    </source>
</evidence>
<keyword evidence="1" id="KW-0812">Transmembrane</keyword>
<feature type="transmembrane region" description="Helical" evidence="1">
    <location>
        <begin position="98"/>
        <end position="123"/>
    </location>
</feature>
<feature type="transmembrane region" description="Helical" evidence="1">
    <location>
        <begin position="143"/>
        <end position="176"/>
    </location>
</feature>
<reference evidence="3 4" key="1">
    <citation type="submission" date="2023-07" db="EMBL/GenBank/DDBJ databases">
        <title>Closed genome sequence of Methanimicrococcus sp. Es2.</title>
        <authorList>
            <person name="Protasov E."/>
            <person name="Platt K."/>
            <person name="Reeh H."/>
            <person name="Poehlein A."/>
            <person name="Daniel R."/>
            <person name="Brune A."/>
        </authorList>
    </citation>
    <scope>NUCLEOTIDE SEQUENCE [LARGE SCALE GENOMIC DNA]</scope>
    <source>
        <strain evidence="3 4">Es2</strain>
    </source>
</reference>
<dbReference type="AlphaFoldDB" id="A0AA96VIF8"/>
<evidence type="ECO:0000259" key="2">
    <source>
        <dbReference type="Pfam" id="PF13240"/>
    </source>
</evidence>
<evidence type="ECO:0000313" key="3">
    <source>
        <dbReference type="EMBL" id="WNY28906.1"/>
    </source>
</evidence>
<dbReference type="InterPro" id="IPR026870">
    <property type="entry name" value="Zinc_ribbon_dom"/>
</dbReference>
<dbReference type="RefSeq" id="WP_316558914.1">
    <property type="nucleotide sequence ID" value="NZ_CP131062.1"/>
</dbReference>
<dbReference type="EMBL" id="CP131062">
    <property type="protein sequence ID" value="WNY28906.1"/>
    <property type="molecule type" value="Genomic_DNA"/>
</dbReference>
<keyword evidence="1" id="KW-0472">Membrane</keyword>
<accession>A0AA96VIF8</accession>
<organism evidence="3 4">
    <name type="scientific">Methanimicrococcus stummii</name>
    <dbReference type="NCBI Taxonomy" id="3028294"/>
    <lineage>
        <taxon>Archaea</taxon>
        <taxon>Methanobacteriati</taxon>
        <taxon>Methanobacteriota</taxon>
        <taxon>Stenosarchaea group</taxon>
        <taxon>Methanomicrobia</taxon>
        <taxon>Methanosarcinales</taxon>
        <taxon>Methanosarcinaceae</taxon>
        <taxon>Methanimicrococcus</taxon>
    </lineage>
</organism>
<gene>
    <name evidence="3" type="ORF">MmiEs2_11190</name>
</gene>
<proteinExistence type="predicted"/>
<dbReference type="Proteomes" id="UP001302662">
    <property type="component" value="Chromosome"/>
</dbReference>
<dbReference type="KEGG" id="mees:MmiEs2_11190"/>
<keyword evidence="4" id="KW-1185">Reference proteome</keyword>
<protein>
    <recommendedName>
        <fullName evidence="2">Zinc-ribbon domain-containing protein</fullName>
    </recommendedName>
</protein>
<name>A0AA96VIF8_9EURY</name>
<dbReference type="GeneID" id="85197591"/>
<evidence type="ECO:0000313" key="4">
    <source>
        <dbReference type="Proteomes" id="UP001302662"/>
    </source>
</evidence>
<dbReference type="Pfam" id="PF13240">
    <property type="entry name" value="Zn_Ribbon_1"/>
    <property type="match status" value="1"/>
</dbReference>
<feature type="transmembrane region" description="Helical" evidence="1">
    <location>
        <begin position="73"/>
        <end position="91"/>
    </location>
</feature>